<keyword evidence="2" id="KW-1185">Reference proteome</keyword>
<sequence>MNMTRKSKRPMLNRAGRDIIRAKRRVRMPFAPRISRRTRPILASLMTLKRFTGLMAPKAMGEGYLVRRCGLRGQLLSTYICS</sequence>
<evidence type="ECO:0000313" key="2">
    <source>
        <dbReference type="Proteomes" id="UP000472269"/>
    </source>
</evidence>
<accession>A0A663MWM6</accession>
<proteinExistence type="predicted"/>
<evidence type="ECO:0000313" key="1">
    <source>
        <dbReference type="Ensembl" id="ENSACUP00000015838.1"/>
    </source>
</evidence>
<name>A0A663MWM6_ATHCN</name>
<dbReference type="AlphaFoldDB" id="A0A663MWM6"/>
<organism evidence="1 2">
    <name type="scientific">Athene cunicularia</name>
    <name type="common">Burrowing owl</name>
    <name type="synonym">Speotyto cunicularia</name>
    <dbReference type="NCBI Taxonomy" id="194338"/>
    <lineage>
        <taxon>Eukaryota</taxon>
        <taxon>Metazoa</taxon>
        <taxon>Chordata</taxon>
        <taxon>Craniata</taxon>
        <taxon>Vertebrata</taxon>
        <taxon>Euteleostomi</taxon>
        <taxon>Archelosauria</taxon>
        <taxon>Archosauria</taxon>
        <taxon>Dinosauria</taxon>
        <taxon>Saurischia</taxon>
        <taxon>Theropoda</taxon>
        <taxon>Coelurosauria</taxon>
        <taxon>Aves</taxon>
        <taxon>Neognathae</taxon>
        <taxon>Neoaves</taxon>
        <taxon>Telluraves</taxon>
        <taxon>Strigiformes</taxon>
        <taxon>Strigidae</taxon>
        <taxon>Athene</taxon>
    </lineage>
</organism>
<protein>
    <submittedName>
        <fullName evidence="1">Uncharacterized protein</fullName>
    </submittedName>
</protein>
<reference evidence="1" key="1">
    <citation type="submission" date="2025-08" db="UniProtKB">
        <authorList>
            <consortium name="Ensembl"/>
        </authorList>
    </citation>
    <scope>IDENTIFICATION</scope>
</reference>
<reference evidence="1" key="2">
    <citation type="submission" date="2025-09" db="UniProtKB">
        <authorList>
            <consortium name="Ensembl"/>
        </authorList>
    </citation>
    <scope>IDENTIFICATION</scope>
</reference>
<dbReference type="Ensembl" id="ENSACUT00000016896.1">
    <property type="protein sequence ID" value="ENSACUP00000015838.1"/>
    <property type="gene ID" value="ENSACUG00000010628.1"/>
</dbReference>
<dbReference type="Proteomes" id="UP000472269">
    <property type="component" value="Unplaced"/>
</dbReference>